<sequence>MLRRSLNTERTIRRGKTNNSYDKITFDDSRCGEFGSNLNTAISADDSETSRSLSPSPDTSDRSSSSDMPYLNNYGQRKRYSNSSEYEEPLSDSPGESIVVRSSQRRKRRHRDAGTSDRGFIPWSSRTRTASPVPASLLSGHCAEISPDRKGPREVRPYGGAWTQWNNNEHASSAVSVITWRNYVEP</sequence>
<dbReference type="Proteomes" id="UP000070501">
    <property type="component" value="Unassembled WGS sequence"/>
</dbReference>
<evidence type="ECO:0000256" key="1">
    <source>
        <dbReference type="SAM" id="MobiDB-lite"/>
    </source>
</evidence>
<protein>
    <submittedName>
        <fullName evidence="2">Uncharacterized protein</fullName>
    </submittedName>
</protein>
<dbReference type="AlphaFoldDB" id="A0A136IZX7"/>
<organism evidence="2 3">
    <name type="scientific">Microdochium bolleyi</name>
    <dbReference type="NCBI Taxonomy" id="196109"/>
    <lineage>
        <taxon>Eukaryota</taxon>
        <taxon>Fungi</taxon>
        <taxon>Dikarya</taxon>
        <taxon>Ascomycota</taxon>
        <taxon>Pezizomycotina</taxon>
        <taxon>Sordariomycetes</taxon>
        <taxon>Xylariomycetidae</taxon>
        <taxon>Xylariales</taxon>
        <taxon>Microdochiaceae</taxon>
        <taxon>Microdochium</taxon>
    </lineage>
</organism>
<dbReference type="EMBL" id="KQ964252">
    <property type="protein sequence ID" value="KXJ90521.1"/>
    <property type="molecule type" value="Genomic_DNA"/>
</dbReference>
<feature type="region of interest" description="Disordered" evidence="1">
    <location>
        <begin position="1"/>
        <end position="126"/>
    </location>
</feature>
<dbReference type="InParanoid" id="A0A136IZX7"/>
<name>A0A136IZX7_9PEZI</name>
<reference evidence="3" key="1">
    <citation type="submission" date="2016-02" db="EMBL/GenBank/DDBJ databases">
        <title>Draft genome sequence of Microdochium bolleyi, a fungal endophyte of beachgrass.</title>
        <authorList>
            <consortium name="DOE Joint Genome Institute"/>
            <person name="David A.S."/>
            <person name="May G."/>
            <person name="Haridas S."/>
            <person name="Lim J."/>
            <person name="Wang M."/>
            <person name="Labutti K."/>
            <person name="Lipzen A."/>
            <person name="Barry K."/>
            <person name="Grigoriev I.V."/>
        </authorList>
    </citation>
    <scope>NUCLEOTIDE SEQUENCE [LARGE SCALE GENOMIC DNA]</scope>
    <source>
        <strain evidence="3">J235TASD1</strain>
    </source>
</reference>
<evidence type="ECO:0000313" key="2">
    <source>
        <dbReference type="EMBL" id="KXJ90521.1"/>
    </source>
</evidence>
<evidence type="ECO:0000313" key="3">
    <source>
        <dbReference type="Proteomes" id="UP000070501"/>
    </source>
</evidence>
<feature type="compositionally biased region" description="Low complexity" evidence="1">
    <location>
        <begin position="50"/>
        <end position="66"/>
    </location>
</feature>
<proteinExistence type="predicted"/>
<feature type="compositionally biased region" description="Basic and acidic residues" evidence="1">
    <location>
        <begin position="1"/>
        <end position="12"/>
    </location>
</feature>
<keyword evidence="3" id="KW-1185">Reference proteome</keyword>
<accession>A0A136IZX7</accession>
<gene>
    <name evidence="2" type="ORF">Micbo1qcDRAFT_164100</name>
</gene>